<dbReference type="SUPFAM" id="SSF56349">
    <property type="entry name" value="DNA breaking-rejoining enzymes"/>
    <property type="match status" value="1"/>
</dbReference>
<proteinExistence type="predicted"/>
<accession>A0A180GZR0</accession>
<evidence type="ECO:0000256" key="1">
    <source>
        <dbReference type="ARBA" id="ARBA00023172"/>
    </source>
</evidence>
<evidence type="ECO:0008006" key="5">
    <source>
        <dbReference type="Google" id="ProtNLM"/>
    </source>
</evidence>
<dbReference type="EMBL" id="ADAS02000012">
    <property type="protein sequence ID" value="OAV97503.1"/>
    <property type="molecule type" value="Genomic_DNA"/>
</dbReference>
<dbReference type="GO" id="GO:0006310">
    <property type="term" value="P:DNA recombination"/>
    <property type="evidence" value="ECO:0007669"/>
    <property type="project" value="UniProtKB-KW"/>
</dbReference>
<protein>
    <recommendedName>
        <fullName evidence="5">Tyr recombinase domain-containing protein</fullName>
    </recommendedName>
</protein>
<dbReference type="InterPro" id="IPR011010">
    <property type="entry name" value="DNA_brk_join_enz"/>
</dbReference>
<dbReference type="PANTHER" id="PTHR34605">
    <property type="entry name" value="PHAGE_INTEGRASE DOMAIN-CONTAINING PROTEIN"/>
    <property type="match status" value="1"/>
</dbReference>
<dbReference type="Proteomes" id="UP000005240">
    <property type="component" value="Unassembled WGS sequence"/>
</dbReference>
<dbReference type="Gene3D" id="1.10.443.10">
    <property type="entry name" value="Intergrase catalytic core"/>
    <property type="match status" value="1"/>
</dbReference>
<dbReference type="GO" id="GO:0003677">
    <property type="term" value="F:DNA binding"/>
    <property type="evidence" value="ECO:0007669"/>
    <property type="project" value="InterPro"/>
</dbReference>
<keyword evidence="1" id="KW-0233">DNA recombination</keyword>
<keyword evidence="4" id="KW-1185">Reference proteome</keyword>
<gene>
    <name evidence="2" type="ORF">PTTG_09228</name>
</gene>
<sequence length="182" mass="19846">MVEHLEGKDAESQAISDLAIVAFWGLARLAELTYDKQCGTLDQSTSLLTSDVQASSTNSVLLILRDTKTSAPGETQCIVLNGQPNKLCPVRAVLRRLKEADGAVTSLFGYHLDGARQHLTRGRVTRVAHAIWELGGFHGITGHSFRVGGASLRFALGISAEEICTIGRWKSNAYLLYIREYS</sequence>
<dbReference type="InterPro" id="IPR013762">
    <property type="entry name" value="Integrase-like_cat_sf"/>
</dbReference>
<evidence type="ECO:0000313" key="3">
    <source>
        <dbReference type="EnsemblFungi" id="PTTG_09228-t43_1-p1"/>
    </source>
</evidence>
<reference evidence="3 4" key="3">
    <citation type="journal article" date="2017" name="G3 (Bethesda)">
        <title>Comparative analysis highlights variable genome content of wheat rusts and divergence of the mating loci.</title>
        <authorList>
            <person name="Cuomo C.A."/>
            <person name="Bakkeren G."/>
            <person name="Khalil H.B."/>
            <person name="Panwar V."/>
            <person name="Joly D."/>
            <person name="Linning R."/>
            <person name="Sakthikumar S."/>
            <person name="Song X."/>
            <person name="Adiconis X."/>
            <person name="Fan L."/>
            <person name="Goldberg J.M."/>
            <person name="Levin J.Z."/>
            <person name="Young S."/>
            <person name="Zeng Q."/>
            <person name="Anikster Y."/>
            <person name="Bruce M."/>
            <person name="Wang M."/>
            <person name="Yin C."/>
            <person name="McCallum B."/>
            <person name="Szabo L.J."/>
            <person name="Hulbert S."/>
            <person name="Chen X."/>
            <person name="Fellers J.P."/>
        </authorList>
    </citation>
    <scope>NUCLEOTIDE SEQUENCE</scope>
    <source>
        <strain evidence="3">isolate 1-1 / race 1 (BBBD)</strain>
        <strain evidence="4">Isolate 1-1 / race 1 (BBBD)</strain>
    </source>
</reference>
<name>A0A180GZR0_PUCT1</name>
<evidence type="ECO:0000313" key="2">
    <source>
        <dbReference type="EMBL" id="OAV97503.1"/>
    </source>
</evidence>
<dbReference type="EnsemblFungi" id="PTTG_09228-t43_1">
    <property type="protein sequence ID" value="PTTG_09228-t43_1-p1"/>
    <property type="gene ID" value="PTTG_09228"/>
</dbReference>
<dbReference type="PANTHER" id="PTHR34605:SF3">
    <property type="entry name" value="P CELL-TYPE AGGLUTINATION PROTEIN MAP4-LIKE-RELATED"/>
    <property type="match status" value="1"/>
</dbReference>
<dbReference type="InterPro" id="IPR052925">
    <property type="entry name" value="Phage_Integrase-like_Recomb"/>
</dbReference>
<organism evidence="2">
    <name type="scientific">Puccinia triticina (isolate 1-1 / race 1 (BBBD))</name>
    <name type="common">Brown leaf rust fungus</name>
    <dbReference type="NCBI Taxonomy" id="630390"/>
    <lineage>
        <taxon>Eukaryota</taxon>
        <taxon>Fungi</taxon>
        <taxon>Dikarya</taxon>
        <taxon>Basidiomycota</taxon>
        <taxon>Pucciniomycotina</taxon>
        <taxon>Pucciniomycetes</taxon>
        <taxon>Pucciniales</taxon>
        <taxon>Pucciniaceae</taxon>
        <taxon>Puccinia</taxon>
    </lineage>
</organism>
<reference evidence="2" key="2">
    <citation type="submission" date="2016-05" db="EMBL/GenBank/DDBJ databases">
        <title>Comparative analysis highlights variable genome content of wheat rusts and divergence of the mating loci.</title>
        <authorList>
            <person name="Cuomo C.A."/>
            <person name="Bakkeren G."/>
            <person name="Szabo L."/>
            <person name="Khalil H."/>
            <person name="Joly D."/>
            <person name="Goldberg J."/>
            <person name="Young S."/>
            <person name="Zeng Q."/>
            <person name="Fellers J."/>
        </authorList>
    </citation>
    <scope>NUCLEOTIDE SEQUENCE [LARGE SCALE GENOMIC DNA]</scope>
    <source>
        <strain evidence="2">1-1 BBBD Race 1</strain>
    </source>
</reference>
<dbReference type="AlphaFoldDB" id="A0A180GZR0"/>
<dbReference type="GO" id="GO:0015074">
    <property type="term" value="P:DNA integration"/>
    <property type="evidence" value="ECO:0007669"/>
    <property type="project" value="InterPro"/>
</dbReference>
<dbReference type="OrthoDB" id="2503678at2759"/>
<reference evidence="2" key="1">
    <citation type="submission" date="2009-11" db="EMBL/GenBank/DDBJ databases">
        <authorList>
            <consortium name="The Broad Institute Genome Sequencing Platform"/>
            <person name="Ward D."/>
            <person name="Feldgarden M."/>
            <person name="Earl A."/>
            <person name="Young S.K."/>
            <person name="Zeng Q."/>
            <person name="Koehrsen M."/>
            <person name="Alvarado L."/>
            <person name="Berlin A."/>
            <person name="Bochicchio J."/>
            <person name="Borenstein D."/>
            <person name="Chapman S.B."/>
            <person name="Chen Z."/>
            <person name="Engels R."/>
            <person name="Freedman E."/>
            <person name="Gellesch M."/>
            <person name="Goldberg J."/>
            <person name="Griggs A."/>
            <person name="Gujja S."/>
            <person name="Heilman E."/>
            <person name="Heiman D."/>
            <person name="Hepburn T."/>
            <person name="Howarth C."/>
            <person name="Jen D."/>
            <person name="Larson L."/>
            <person name="Lewis B."/>
            <person name="Mehta T."/>
            <person name="Park D."/>
            <person name="Pearson M."/>
            <person name="Roberts A."/>
            <person name="Saif S."/>
            <person name="Shea T."/>
            <person name="Shenoy N."/>
            <person name="Sisk P."/>
            <person name="Stolte C."/>
            <person name="Sykes S."/>
            <person name="Thomson T."/>
            <person name="Walk T."/>
            <person name="White J."/>
            <person name="Yandava C."/>
            <person name="Izard J."/>
            <person name="Baranova O.V."/>
            <person name="Blanton J.M."/>
            <person name="Tanner A.C."/>
            <person name="Dewhirst F.E."/>
            <person name="Haas B."/>
            <person name="Nusbaum C."/>
            <person name="Birren B."/>
        </authorList>
    </citation>
    <scope>NUCLEOTIDE SEQUENCE [LARGE SCALE GENOMIC DNA]</scope>
    <source>
        <strain evidence="2">1-1 BBBD Race 1</strain>
    </source>
</reference>
<evidence type="ECO:0000313" key="4">
    <source>
        <dbReference type="Proteomes" id="UP000005240"/>
    </source>
</evidence>
<reference evidence="3" key="4">
    <citation type="submission" date="2025-05" db="UniProtKB">
        <authorList>
            <consortium name="EnsemblFungi"/>
        </authorList>
    </citation>
    <scope>IDENTIFICATION</scope>
    <source>
        <strain evidence="3">isolate 1-1 / race 1 (BBBD)</strain>
    </source>
</reference>
<feature type="non-terminal residue" evidence="2">
    <location>
        <position position="182"/>
    </location>
</feature>